<dbReference type="SUPFAM" id="SSF53613">
    <property type="entry name" value="Ribokinase-like"/>
    <property type="match status" value="1"/>
</dbReference>
<organism evidence="9 10">
    <name type="scientific">Kocuria varians</name>
    <name type="common">Micrococcus varians</name>
    <dbReference type="NCBI Taxonomy" id="1272"/>
    <lineage>
        <taxon>Bacteria</taxon>
        <taxon>Bacillati</taxon>
        <taxon>Actinomycetota</taxon>
        <taxon>Actinomycetes</taxon>
        <taxon>Micrococcales</taxon>
        <taxon>Micrococcaceae</taxon>
        <taxon>Kocuria</taxon>
    </lineage>
</organism>
<dbReference type="SUPFAM" id="SSF49777">
    <property type="entry name" value="PEBP-like"/>
    <property type="match status" value="1"/>
</dbReference>
<feature type="region of interest" description="Disordered" evidence="7">
    <location>
        <begin position="298"/>
        <end position="321"/>
    </location>
</feature>
<gene>
    <name evidence="9" type="ORF">KVA01_09150</name>
</gene>
<dbReference type="CDD" id="cd00865">
    <property type="entry name" value="PEBP_bact_arch"/>
    <property type="match status" value="1"/>
</dbReference>
<dbReference type="GO" id="GO:0016301">
    <property type="term" value="F:kinase activity"/>
    <property type="evidence" value="ECO:0007669"/>
    <property type="project" value="UniProtKB-KW"/>
</dbReference>
<dbReference type="InterPro" id="IPR005247">
    <property type="entry name" value="YbhB_YbcL/LppC-like"/>
</dbReference>
<comment type="similarity">
    <text evidence="1">Belongs to the UPF0098 family.</text>
</comment>
<evidence type="ECO:0000256" key="7">
    <source>
        <dbReference type="SAM" id="MobiDB-lite"/>
    </source>
</evidence>
<evidence type="ECO:0000256" key="4">
    <source>
        <dbReference type="ARBA" id="ARBA00022741"/>
    </source>
</evidence>
<evidence type="ECO:0000256" key="6">
    <source>
        <dbReference type="ARBA" id="ARBA00022840"/>
    </source>
</evidence>
<dbReference type="EMBL" id="BJNW01000006">
    <property type="protein sequence ID" value="GEC98760.1"/>
    <property type="molecule type" value="Genomic_DNA"/>
</dbReference>
<sequence length="501" mass="53494">MLTVIGEALVDVVSRNGAEPRAHVGGSPMNVAVGLARLGQDVQFLGRYGQDDYGHRVVEHLRGNGVALPFEPDTRPTSVAQATVGEDGSATYDFQLDWSLDVTPERIDELLDGTTLLHVGSIGAMLEPGASVVVDAVERARRTALISYDPNCRPSIIPDSSDARARAEQIVGLSHVIKASDEDLLWLYPHRTVEDTARAWLKAGARLVVVTRGAMGPWALSRGTGRDGVSGAGRARHRGGHRGCRGLLHGRPAFRARGPRDPGRLRRDLHRGAGCGRGARAAALRGRGLRRHRLALRRGPAHARGPAHGLLNLLPRRGTTNPDERNSAMYDRHPYADLPELPEFTLTSTDVRDGESLATPQVSGIMGAGGQDVSPQLSWSGAPEGTQSYVVTVFDPDAPTPSGFWHWCLSNIPADVTELATGAASNPPQGAVKQRNDGGTDEYLGAAPPAGHGPHRYIVCVTAVDVPALEVDESSSPAVVNFNLFSHALGRAFLTPVYEVE</sequence>
<accession>A0A4Y4D7M5</accession>
<keyword evidence="3" id="KW-0808">Transferase</keyword>
<feature type="region of interest" description="Disordered" evidence="7">
    <location>
        <begin position="423"/>
        <end position="442"/>
    </location>
</feature>
<keyword evidence="6" id="KW-0067">ATP-binding</keyword>
<evidence type="ECO:0000259" key="8">
    <source>
        <dbReference type="Pfam" id="PF00294"/>
    </source>
</evidence>
<feature type="domain" description="Carbohydrate kinase PfkB" evidence="8">
    <location>
        <begin position="3"/>
        <end position="223"/>
    </location>
</feature>
<name>A0A4Y4D7M5_KOCVA</name>
<dbReference type="InterPro" id="IPR008914">
    <property type="entry name" value="PEBP"/>
</dbReference>
<comment type="caution">
    <text evidence="9">The sequence shown here is derived from an EMBL/GenBank/DDBJ whole genome shotgun (WGS) entry which is preliminary data.</text>
</comment>
<evidence type="ECO:0000313" key="10">
    <source>
        <dbReference type="Proteomes" id="UP000315730"/>
    </source>
</evidence>
<evidence type="ECO:0000313" key="9">
    <source>
        <dbReference type="EMBL" id="GEC98760.1"/>
    </source>
</evidence>
<dbReference type="Pfam" id="PF01161">
    <property type="entry name" value="PBP"/>
    <property type="match status" value="1"/>
</dbReference>
<dbReference type="InterPro" id="IPR029056">
    <property type="entry name" value="Ribokinase-like"/>
</dbReference>
<dbReference type="PROSITE" id="PS00583">
    <property type="entry name" value="PFKB_KINASES_1"/>
    <property type="match status" value="1"/>
</dbReference>
<reference evidence="9 10" key="1">
    <citation type="submission" date="2019-06" db="EMBL/GenBank/DDBJ databases">
        <title>Whole genome shotgun sequence of Kocuria varians NBRC 15358.</title>
        <authorList>
            <person name="Hosoyama A."/>
            <person name="Uohara A."/>
            <person name="Ohji S."/>
            <person name="Ichikawa N."/>
        </authorList>
    </citation>
    <scope>NUCLEOTIDE SEQUENCE [LARGE SCALE GENOMIC DNA]</scope>
    <source>
        <strain evidence="9 10">NBRC 15358</strain>
    </source>
</reference>
<dbReference type="InterPro" id="IPR011611">
    <property type="entry name" value="PfkB_dom"/>
</dbReference>
<dbReference type="PANTHER" id="PTHR43085">
    <property type="entry name" value="HEXOKINASE FAMILY MEMBER"/>
    <property type="match status" value="1"/>
</dbReference>
<dbReference type="Proteomes" id="UP000315730">
    <property type="component" value="Unassembled WGS sequence"/>
</dbReference>
<evidence type="ECO:0000256" key="5">
    <source>
        <dbReference type="ARBA" id="ARBA00022777"/>
    </source>
</evidence>
<dbReference type="STRING" id="1272.GCA_900014985_00954"/>
<dbReference type="PANTHER" id="PTHR43085:SF1">
    <property type="entry name" value="PSEUDOURIDINE KINASE-RELATED"/>
    <property type="match status" value="1"/>
</dbReference>
<evidence type="ECO:0000256" key="2">
    <source>
        <dbReference type="ARBA" id="ARBA00010688"/>
    </source>
</evidence>
<evidence type="ECO:0000256" key="3">
    <source>
        <dbReference type="ARBA" id="ARBA00022679"/>
    </source>
</evidence>
<dbReference type="NCBIfam" id="TIGR00481">
    <property type="entry name" value="YbhB/YbcL family Raf kinase inhibitor-like protein"/>
    <property type="match status" value="1"/>
</dbReference>
<dbReference type="Pfam" id="PF00294">
    <property type="entry name" value="PfkB"/>
    <property type="match status" value="1"/>
</dbReference>
<evidence type="ECO:0000256" key="1">
    <source>
        <dbReference type="ARBA" id="ARBA00007120"/>
    </source>
</evidence>
<keyword evidence="4" id="KW-0547">Nucleotide-binding</keyword>
<dbReference type="InterPro" id="IPR050306">
    <property type="entry name" value="PfkB_Carbo_kinase"/>
</dbReference>
<dbReference type="InterPro" id="IPR036610">
    <property type="entry name" value="PEBP-like_sf"/>
</dbReference>
<comment type="similarity">
    <text evidence="2">Belongs to the carbohydrate kinase PfkB family.</text>
</comment>
<keyword evidence="10" id="KW-1185">Reference proteome</keyword>
<dbReference type="Gene3D" id="3.90.280.10">
    <property type="entry name" value="PEBP-like"/>
    <property type="match status" value="1"/>
</dbReference>
<dbReference type="AlphaFoldDB" id="A0A4Y4D7M5"/>
<dbReference type="GO" id="GO:0005524">
    <property type="term" value="F:ATP binding"/>
    <property type="evidence" value="ECO:0007669"/>
    <property type="project" value="UniProtKB-KW"/>
</dbReference>
<protein>
    <recommendedName>
        <fullName evidence="8">Carbohydrate kinase PfkB domain-containing protein</fullName>
    </recommendedName>
</protein>
<dbReference type="InterPro" id="IPR002173">
    <property type="entry name" value="Carboh/pur_kinase_PfkB_CS"/>
</dbReference>
<dbReference type="Gene3D" id="3.40.1190.20">
    <property type="match status" value="1"/>
</dbReference>
<proteinExistence type="inferred from homology"/>
<keyword evidence="5" id="KW-0418">Kinase</keyword>